<evidence type="ECO:0000313" key="4">
    <source>
        <dbReference type="Proteomes" id="UP001356427"/>
    </source>
</evidence>
<reference evidence="3 4" key="1">
    <citation type="submission" date="2021-04" db="EMBL/GenBank/DDBJ databases">
        <authorList>
            <person name="De Guttry C."/>
            <person name="Zahm M."/>
            <person name="Klopp C."/>
            <person name="Cabau C."/>
            <person name="Louis A."/>
            <person name="Berthelot C."/>
            <person name="Parey E."/>
            <person name="Roest Crollius H."/>
            <person name="Montfort J."/>
            <person name="Robinson-Rechavi M."/>
            <person name="Bucao C."/>
            <person name="Bouchez O."/>
            <person name="Gislard M."/>
            <person name="Lluch J."/>
            <person name="Milhes M."/>
            <person name="Lampietro C."/>
            <person name="Lopez Roques C."/>
            <person name="Donnadieu C."/>
            <person name="Braasch I."/>
            <person name="Desvignes T."/>
            <person name="Postlethwait J."/>
            <person name="Bobe J."/>
            <person name="Wedekind C."/>
            <person name="Guiguen Y."/>
        </authorList>
    </citation>
    <scope>NUCLEOTIDE SEQUENCE [LARGE SCALE GENOMIC DNA]</scope>
    <source>
        <strain evidence="3">Cs_M1</strain>
        <tissue evidence="3">Blood</tissue>
    </source>
</reference>
<gene>
    <name evidence="3" type="ORF">J4Q44_G00388240</name>
</gene>
<accession>A0AAN8QC28</accession>
<keyword evidence="2" id="KW-1133">Transmembrane helix</keyword>
<proteinExistence type="predicted"/>
<keyword evidence="4" id="KW-1185">Reference proteome</keyword>
<keyword evidence="2" id="KW-0812">Transmembrane</keyword>
<feature type="region of interest" description="Disordered" evidence="1">
    <location>
        <begin position="38"/>
        <end position="79"/>
    </location>
</feature>
<evidence type="ECO:0000256" key="2">
    <source>
        <dbReference type="SAM" id="Phobius"/>
    </source>
</evidence>
<dbReference type="Proteomes" id="UP001356427">
    <property type="component" value="Unassembled WGS sequence"/>
</dbReference>
<feature type="transmembrane region" description="Helical" evidence="2">
    <location>
        <begin position="12"/>
        <end position="30"/>
    </location>
</feature>
<dbReference type="EMBL" id="JAGTTL010000315">
    <property type="protein sequence ID" value="KAK6290778.1"/>
    <property type="molecule type" value="Genomic_DNA"/>
</dbReference>
<comment type="caution">
    <text evidence="3">The sequence shown here is derived from an EMBL/GenBank/DDBJ whole genome shotgun (WGS) entry which is preliminary data.</text>
</comment>
<evidence type="ECO:0000313" key="3">
    <source>
        <dbReference type="EMBL" id="KAK6290778.1"/>
    </source>
</evidence>
<sequence>MVCYLVVPFYNYYFLTLFFSCYVCWGTIVFEECSCRNHSGCSDSHSHSSCGSGRRPPLSTSDTQDRRDTVENGQRDYNPVYDNISGMAMAPNAAQRPITDEQDDVTYASIQHRNQEVPLYSTVPPS</sequence>
<name>A0AAN8QC28_9TELE</name>
<organism evidence="3 4">
    <name type="scientific">Coregonus suidteri</name>
    <dbReference type="NCBI Taxonomy" id="861788"/>
    <lineage>
        <taxon>Eukaryota</taxon>
        <taxon>Metazoa</taxon>
        <taxon>Chordata</taxon>
        <taxon>Craniata</taxon>
        <taxon>Vertebrata</taxon>
        <taxon>Euteleostomi</taxon>
        <taxon>Actinopterygii</taxon>
        <taxon>Neopterygii</taxon>
        <taxon>Teleostei</taxon>
        <taxon>Protacanthopterygii</taxon>
        <taxon>Salmoniformes</taxon>
        <taxon>Salmonidae</taxon>
        <taxon>Coregoninae</taxon>
        <taxon>Coregonus</taxon>
    </lineage>
</organism>
<keyword evidence="2" id="KW-0472">Membrane</keyword>
<feature type="compositionally biased region" description="Basic and acidic residues" evidence="1">
    <location>
        <begin position="63"/>
        <end position="74"/>
    </location>
</feature>
<evidence type="ECO:0000256" key="1">
    <source>
        <dbReference type="SAM" id="MobiDB-lite"/>
    </source>
</evidence>
<feature type="compositionally biased region" description="Low complexity" evidence="1">
    <location>
        <begin position="38"/>
        <end position="53"/>
    </location>
</feature>
<dbReference type="AlphaFoldDB" id="A0AAN8QC28"/>
<protein>
    <submittedName>
        <fullName evidence="3">Uncharacterized protein</fullName>
    </submittedName>
</protein>